<gene>
    <name evidence="9" type="ORF">Srubr_34540</name>
</gene>
<name>A0ABQ3RCN3_STRRR</name>
<keyword evidence="2" id="KW-0723">Serine/threonine-protein kinase</keyword>
<dbReference type="SMART" id="SM00220">
    <property type="entry name" value="S_TKc"/>
    <property type="match status" value="1"/>
</dbReference>
<proteinExistence type="predicted"/>
<evidence type="ECO:0000256" key="1">
    <source>
        <dbReference type="ARBA" id="ARBA00012513"/>
    </source>
</evidence>
<dbReference type="PROSITE" id="PS00108">
    <property type="entry name" value="PROTEIN_KINASE_ST"/>
    <property type="match status" value="1"/>
</dbReference>
<evidence type="ECO:0000256" key="4">
    <source>
        <dbReference type="ARBA" id="ARBA00022741"/>
    </source>
</evidence>
<feature type="binding site" evidence="7">
    <location>
        <position position="43"/>
    </location>
    <ligand>
        <name>ATP</name>
        <dbReference type="ChEBI" id="CHEBI:30616"/>
    </ligand>
</feature>
<dbReference type="RefSeq" id="WP_189989319.1">
    <property type="nucleotide sequence ID" value="NZ_BNCB01000001.1"/>
</dbReference>
<keyword evidence="10" id="KW-1185">Reference proteome</keyword>
<evidence type="ECO:0000313" key="10">
    <source>
        <dbReference type="Proteomes" id="UP000646738"/>
    </source>
</evidence>
<dbReference type="Gene3D" id="3.30.200.20">
    <property type="entry name" value="Phosphorylase Kinase, domain 1"/>
    <property type="match status" value="1"/>
</dbReference>
<accession>A0ABQ3RCN3</accession>
<feature type="domain" description="Protein kinase" evidence="8">
    <location>
        <begin position="14"/>
        <end position="281"/>
    </location>
</feature>
<evidence type="ECO:0000256" key="2">
    <source>
        <dbReference type="ARBA" id="ARBA00022527"/>
    </source>
</evidence>
<keyword evidence="5" id="KW-0418">Kinase</keyword>
<evidence type="ECO:0000256" key="6">
    <source>
        <dbReference type="ARBA" id="ARBA00022840"/>
    </source>
</evidence>
<dbReference type="PROSITE" id="PS50011">
    <property type="entry name" value="PROTEIN_KINASE_DOM"/>
    <property type="match status" value="1"/>
</dbReference>
<sequence>MPTPHKGPVLGERYRLERPLGRGSMGRVWEGRDLRLGRRVAVKTVIVDPEADPDDQERFRRRFDREARAAAALDSANVATVFDAGVTDGEHWLVMQLVEGATLGEALDERGPLDVHSAAATGAQICAGLAAAHAAGLVHRDLKPENVMIRRDGVVKILDFGLVKLVADNGPTLTATGQQPGNLLYASPELLSGEPPLDGRSDLYSVGCLLHHLLAGAPPFPPGAPMAVLHRHLNQPPPALSDLGVDVPDRLQALLFSLMAKERDDRPGSAADVYTALGPWLPASSAGLSAAHRFGPEDPARPFVLPQGPYPL</sequence>
<dbReference type="InterPro" id="IPR011009">
    <property type="entry name" value="Kinase-like_dom_sf"/>
</dbReference>
<dbReference type="EC" id="2.7.11.1" evidence="1"/>
<dbReference type="Gene3D" id="1.10.510.10">
    <property type="entry name" value="Transferase(Phosphotransferase) domain 1"/>
    <property type="match status" value="1"/>
</dbReference>
<dbReference type="InterPro" id="IPR017441">
    <property type="entry name" value="Protein_kinase_ATP_BS"/>
</dbReference>
<dbReference type="PROSITE" id="PS00107">
    <property type="entry name" value="PROTEIN_KINASE_ATP"/>
    <property type="match status" value="1"/>
</dbReference>
<comment type="caution">
    <text evidence="9">The sequence shown here is derived from an EMBL/GenBank/DDBJ whole genome shotgun (WGS) entry which is preliminary data.</text>
</comment>
<evidence type="ECO:0000256" key="7">
    <source>
        <dbReference type="PROSITE-ProRule" id="PRU10141"/>
    </source>
</evidence>
<keyword evidence="3" id="KW-0808">Transferase</keyword>
<protein>
    <recommendedName>
        <fullName evidence="1">non-specific serine/threonine protein kinase</fullName>
        <ecNumber evidence="1">2.7.11.1</ecNumber>
    </recommendedName>
</protein>
<dbReference type="InterPro" id="IPR000719">
    <property type="entry name" value="Prot_kinase_dom"/>
</dbReference>
<evidence type="ECO:0000256" key="3">
    <source>
        <dbReference type="ARBA" id="ARBA00022679"/>
    </source>
</evidence>
<evidence type="ECO:0000313" key="9">
    <source>
        <dbReference type="EMBL" id="GHI53608.1"/>
    </source>
</evidence>
<keyword evidence="6 7" id="KW-0067">ATP-binding</keyword>
<dbReference type="PANTHER" id="PTHR43289">
    <property type="entry name" value="MITOGEN-ACTIVATED PROTEIN KINASE KINASE KINASE 20-RELATED"/>
    <property type="match status" value="1"/>
</dbReference>
<dbReference type="CDD" id="cd14014">
    <property type="entry name" value="STKc_PknB_like"/>
    <property type="match status" value="1"/>
</dbReference>
<organism evidence="9 10">
    <name type="scientific">Streptomyces rubradiris</name>
    <name type="common">Streptomyces achromogenes subsp. rubradiris</name>
    <dbReference type="NCBI Taxonomy" id="285531"/>
    <lineage>
        <taxon>Bacteria</taxon>
        <taxon>Bacillati</taxon>
        <taxon>Actinomycetota</taxon>
        <taxon>Actinomycetes</taxon>
        <taxon>Kitasatosporales</taxon>
        <taxon>Streptomycetaceae</taxon>
        <taxon>Streptomyces</taxon>
    </lineage>
</organism>
<evidence type="ECO:0000256" key="5">
    <source>
        <dbReference type="ARBA" id="ARBA00022777"/>
    </source>
</evidence>
<dbReference type="PANTHER" id="PTHR43289:SF6">
    <property type="entry name" value="SERINE_THREONINE-PROTEIN KINASE NEKL-3"/>
    <property type="match status" value="1"/>
</dbReference>
<keyword evidence="4 7" id="KW-0547">Nucleotide-binding</keyword>
<dbReference type="Proteomes" id="UP000646738">
    <property type="component" value="Unassembled WGS sequence"/>
</dbReference>
<evidence type="ECO:0000259" key="8">
    <source>
        <dbReference type="PROSITE" id="PS50011"/>
    </source>
</evidence>
<reference evidence="10" key="1">
    <citation type="submission" date="2023-07" db="EMBL/GenBank/DDBJ databases">
        <title>Whole genome shotgun sequence of Streptomyces achromogenes subsp. rubradiris NBRC 14000.</title>
        <authorList>
            <person name="Komaki H."/>
            <person name="Tamura T."/>
        </authorList>
    </citation>
    <scope>NUCLEOTIDE SEQUENCE [LARGE SCALE GENOMIC DNA]</scope>
    <source>
        <strain evidence="10">NBRC 14000</strain>
    </source>
</reference>
<dbReference type="Pfam" id="PF00069">
    <property type="entry name" value="Pkinase"/>
    <property type="match status" value="1"/>
</dbReference>
<dbReference type="InterPro" id="IPR008271">
    <property type="entry name" value="Ser/Thr_kinase_AS"/>
</dbReference>
<dbReference type="SUPFAM" id="SSF56112">
    <property type="entry name" value="Protein kinase-like (PK-like)"/>
    <property type="match status" value="1"/>
</dbReference>
<dbReference type="EMBL" id="BNEA01000015">
    <property type="protein sequence ID" value="GHI53608.1"/>
    <property type="molecule type" value="Genomic_DNA"/>
</dbReference>